<dbReference type="KEGG" id="agm:DCE93_00295"/>
<reference evidence="2 3" key="1">
    <citation type="submission" date="2018-04" db="EMBL/GenBank/DDBJ databases">
        <authorList>
            <person name="Li J."/>
        </authorList>
    </citation>
    <scope>NUCLEOTIDE SEQUENCE [LARGE SCALE GENOMIC DNA]</scope>
    <source>
        <strain evidence="3">30A</strain>
    </source>
</reference>
<feature type="region of interest" description="Disordered" evidence="1">
    <location>
        <begin position="50"/>
        <end position="76"/>
    </location>
</feature>
<organism evidence="2 3">
    <name type="scientific">Agromyces badenianii</name>
    <dbReference type="NCBI Taxonomy" id="2080742"/>
    <lineage>
        <taxon>Bacteria</taxon>
        <taxon>Bacillati</taxon>
        <taxon>Actinomycetota</taxon>
        <taxon>Actinomycetes</taxon>
        <taxon>Micrococcales</taxon>
        <taxon>Microbacteriaceae</taxon>
        <taxon>Agromyces</taxon>
    </lineage>
</organism>
<evidence type="ECO:0000313" key="2">
    <source>
        <dbReference type="EMBL" id="AWB96688.1"/>
    </source>
</evidence>
<evidence type="ECO:0000313" key="3">
    <source>
        <dbReference type="Proteomes" id="UP000244729"/>
    </source>
</evidence>
<dbReference type="Proteomes" id="UP000244729">
    <property type="component" value="Chromosome"/>
</dbReference>
<sequence length="76" mass="8490">MNYWERPAPGFGWNLDAWTLSGTADVLEAIRWAEDHAKERRFELFAEVEPEPAGNHPRETTLVRLAGTDPNASPAG</sequence>
<protein>
    <submittedName>
        <fullName evidence="2">Uncharacterized protein</fullName>
    </submittedName>
</protein>
<name>A0A2S0WZD4_9MICO</name>
<accession>A0A2S0WZD4</accession>
<dbReference type="EMBL" id="CP028913">
    <property type="protein sequence ID" value="AWB96688.1"/>
    <property type="molecule type" value="Genomic_DNA"/>
</dbReference>
<dbReference type="OrthoDB" id="5121906at2"/>
<gene>
    <name evidence="2" type="ORF">DCE93_00295</name>
</gene>
<dbReference type="AlphaFoldDB" id="A0A2S0WZD4"/>
<keyword evidence="3" id="KW-1185">Reference proteome</keyword>
<proteinExistence type="predicted"/>
<evidence type="ECO:0000256" key="1">
    <source>
        <dbReference type="SAM" id="MobiDB-lite"/>
    </source>
</evidence>